<accession>A0A0M9GG37</accession>
<dbReference type="PANTHER" id="PTHR35849">
    <property type="entry name" value="BLR2341 PROTEIN"/>
    <property type="match status" value="1"/>
</dbReference>
<dbReference type="STRING" id="50340.PF66_03193"/>
<dbReference type="PROSITE" id="PS50801">
    <property type="entry name" value="STAS"/>
    <property type="match status" value="1"/>
</dbReference>
<dbReference type="OrthoDB" id="5816515at2"/>
<gene>
    <name evidence="2" type="ORF">PF66_03193</name>
</gene>
<dbReference type="RefSeq" id="WP_054058752.1">
    <property type="nucleotide sequence ID" value="NZ_JSYZ01000011.1"/>
</dbReference>
<evidence type="ECO:0000259" key="1">
    <source>
        <dbReference type="PROSITE" id="PS50801"/>
    </source>
</evidence>
<dbReference type="AlphaFoldDB" id="A0A0M9GG37"/>
<dbReference type="Pfam" id="PF13466">
    <property type="entry name" value="STAS_2"/>
    <property type="match status" value="1"/>
</dbReference>
<organism evidence="2 3">
    <name type="scientific">Pseudomonas asplenii</name>
    <dbReference type="NCBI Taxonomy" id="53407"/>
    <lineage>
        <taxon>Bacteria</taxon>
        <taxon>Pseudomonadati</taxon>
        <taxon>Pseudomonadota</taxon>
        <taxon>Gammaproteobacteria</taxon>
        <taxon>Pseudomonadales</taxon>
        <taxon>Pseudomonadaceae</taxon>
        <taxon>Pseudomonas</taxon>
    </lineage>
</organism>
<name>A0A0M9GG37_9PSED</name>
<dbReference type="CDD" id="cd07043">
    <property type="entry name" value="STAS_anti-anti-sigma_factors"/>
    <property type="match status" value="1"/>
</dbReference>
<dbReference type="InterPro" id="IPR036513">
    <property type="entry name" value="STAS_dom_sf"/>
</dbReference>
<evidence type="ECO:0000313" key="2">
    <source>
        <dbReference type="EMBL" id="KPA90060.1"/>
    </source>
</evidence>
<dbReference type="InterPro" id="IPR002645">
    <property type="entry name" value="STAS_dom"/>
</dbReference>
<sequence length="101" mass="10568">MNTLKTTDGSRHLALDGALTIYTAADTKLLLANALRGAVDLHLDLSAIEEVDCAGLQLLLATCKEASRQQVSLSLVGASAAMTEILQLSGLRDLLPVEGAH</sequence>
<protein>
    <submittedName>
        <fullName evidence="2">Anti-anti-sigma regulatory factor (Antagonist of anti-sigma factor)</fullName>
    </submittedName>
</protein>
<dbReference type="InterPro" id="IPR058548">
    <property type="entry name" value="MlaB-like_STAS"/>
</dbReference>
<reference evidence="2 3" key="1">
    <citation type="journal article" date="2015" name="PLoS ONE">
        <title>Rice-Infecting Pseudomonas Genomes Are Highly Accessorized and Harbor Multiple Putative Virulence Mechanisms to Cause Sheath Brown Rot.</title>
        <authorList>
            <person name="Quibod I.L."/>
            <person name="Grande G."/>
            <person name="Oreiro E.G."/>
            <person name="Borja F.N."/>
            <person name="Dossa G.S."/>
            <person name="Mauleon R."/>
            <person name="Cruz C.V."/>
            <person name="Oliva R."/>
        </authorList>
    </citation>
    <scope>NUCLEOTIDE SEQUENCE [LARGE SCALE GENOMIC DNA]</scope>
    <source>
        <strain evidence="2 3">IRRI 6609</strain>
    </source>
</reference>
<dbReference type="EMBL" id="JSYZ01000011">
    <property type="protein sequence ID" value="KPA90060.1"/>
    <property type="molecule type" value="Genomic_DNA"/>
</dbReference>
<proteinExistence type="predicted"/>
<keyword evidence="3" id="KW-1185">Reference proteome</keyword>
<dbReference type="InterPro" id="IPR052746">
    <property type="entry name" value="MlaB_ABC_Transporter"/>
</dbReference>
<feature type="domain" description="STAS" evidence="1">
    <location>
        <begin position="1"/>
        <end position="101"/>
    </location>
</feature>
<evidence type="ECO:0000313" key="3">
    <source>
        <dbReference type="Proteomes" id="UP000037931"/>
    </source>
</evidence>
<dbReference type="SUPFAM" id="SSF52091">
    <property type="entry name" value="SpoIIaa-like"/>
    <property type="match status" value="1"/>
</dbReference>
<dbReference type="PATRIC" id="fig|50340.43.peg.491"/>
<comment type="caution">
    <text evidence="2">The sequence shown here is derived from an EMBL/GenBank/DDBJ whole genome shotgun (WGS) entry which is preliminary data.</text>
</comment>
<dbReference type="PANTHER" id="PTHR35849:SF2">
    <property type="entry name" value="BLR2341 PROTEIN"/>
    <property type="match status" value="1"/>
</dbReference>
<dbReference type="Proteomes" id="UP000037931">
    <property type="component" value="Unassembled WGS sequence"/>
</dbReference>
<dbReference type="Gene3D" id="3.30.750.24">
    <property type="entry name" value="STAS domain"/>
    <property type="match status" value="1"/>
</dbReference>